<organism evidence="3 4">
    <name type="scientific">Cellulomonas marina</name>
    <dbReference type="NCBI Taxonomy" id="988821"/>
    <lineage>
        <taxon>Bacteria</taxon>
        <taxon>Bacillati</taxon>
        <taxon>Actinomycetota</taxon>
        <taxon>Actinomycetes</taxon>
        <taxon>Micrococcales</taxon>
        <taxon>Cellulomonadaceae</taxon>
        <taxon>Cellulomonas</taxon>
    </lineage>
</organism>
<evidence type="ECO:0000259" key="2">
    <source>
        <dbReference type="Pfam" id="PF00144"/>
    </source>
</evidence>
<gene>
    <name evidence="3" type="ORF">SAMN05421867_103253</name>
</gene>
<feature type="compositionally biased region" description="Low complexity" evidence="1">
    <location>
        <begin position="1"/>
        <end position="30"/>
    </location>
</feature>
<dbReference type="Pfam" id="PF00144">
    <property type="entry name" value="Beta-lactamase"/>
    <property type="match status" value="1"/>
</dbReference>
<accession>A0A1I0WUH0</accession>
<evidence type="ECO:0000313" key="3">
    <source>
        <dbReference type="EMBL" id="SFA92385.1"/>
    </source>
</evidence>
<dbReference type="AlphaFoldDB" id="A0A1I0WUH0"/>
<dbReference type="SUPFAM" id="SSF56601">
    <property type="entry name" value="beta-lactamase/transpeptidase-like"/>
    <property type="match status" value="1"/>
</dbReference>
<dbReference type="EMBL" id="FOKA01000003">
    <property type="protein sequence ID" value="SFA92385.1"/>
    <property type="molecule type" value="Genomic_DNA"/>
</dbReference>
<evidence type="ECO:0000313" key="4">
    <source>
        <dbReference type="Proteomes" id="UP000199012"/>
    </source>
</evidence>
<dbReference type="InterPro" id="IPR012338">
    <property type="entry name" value="Beta-lactam/transpept-like"/>
</dbReference>
<evidence type="ECO:0000256" key="1">
    <source>
        <dbReference type="SAM" id="MobiDB-lite"/>
    </source>
</evidence>
<sequence>MTTTTDVTGPTAGATTGATTGPGLPRAGTPQEVGVDPAGVSAFLDDVAARGIELHSLMVVRGGRVAVEGWWAPYGPDRVHLLYSLSKSFTSTALGLAVDEGLVDLDATVLSYFPELDDEVTDPRSRAMRIRDVAAMASGHGAETLDVVREASPQDLVRGFLLLPPERDPGTLFTYNQPCTYALAAVVQRRAGTTLTEYLTPRLFAPLGITTGAWQQEPEGQDIGWSGLHLTTESVAAFGLLLLRDGVLHDGRRLLPEGWVAEASRAHVPTVAADPPAGAERRAGDWAQGYGFQYWRSRHGFRGDGAFGQFCLVLPEQDSVVVTTAGTQDMQGVLDAAWEHLLPALGGEVGTGGGDADAGAADALAARLADLALPVPEVVGDLAEAALVADPPGRLERVELRRAGERWVVEATVDGATWLAEAGVGSWAVTEPTDGRPALAVAVGAPADGTVVVEAALLETPHRLRLLGDRTTGRVTVAWHTAPLGRLELASMQRPLPTVGG</sequence>
<dbReference type="STRING" id="988821.SAMN05421867_103253"/>
<dbReference type="PANTHER" id="PTHR43283:SF7">
    <property type="entry name" value="BETA-LACTAMASE-RELATED DOMAIN-CONTAINING PROTEIN"/>
    <property type="match status" value="1"/>
</dbReference>
<feature type="region of interest" description="Disordered" evidence="1">
    <location>
        <begin position="1"/>
        <end position="32"/>
    </location>
</feature>
<dbReference type="InterPro" id="IPR001466">
    <property type="entry name" value="Beta-lactam-related"/>
</dbReference>
<dbReference type="PANTHER" id="PTHR43283">
    <property type="entry name" value="BETA-LACTAMASE-RELATED"/>
    <property type="match status" value="1"/>
</dbReference>
<proteinExistence type="predicted"/>
<dbReference type="InterPro" id="IPR050789">
    <property type="entry name" value="Diverse_Enzym_Activities"/>
</dbReference>
<keyword evidence="4" id="KW-1185">Reference proteome</keyword>
<dbReference type="Proteomes" id="UP000199012">
    <property type="component" value="Unassembled WGS sequence"/>
</dbReference>
<feature type="domain" description="Beta-lactamase-related" evidence="2">
    <location>
        <begin position="54"/>
        <end position="329"/>
    </location>
</feature>
<reference evidence="3 4" key="1">
    <citation type="submission" date="2016-10" db="EMBL/GenBank/DDBJ databases">
        <authorList>
            <person name="de Groot N.N."/>
        </authorList>
    </citation>
    <scope>NUCLEOTIDE SEQUENCE [LARGE SCALE GENOMIC DNA]</scope>
    <source>
        <strain evidence="3 4">CGMCC 4.6945</strain>
    </source>
</reference>
<dbReference type="Gene3D" id="3.40.710.10">
    <property type="entry name" value="DD-peptidase/beta-lactamase superfamily"/>
    <property type="match status" value="1"/>
</dbReference>
<protein>
    <submittedName>
        <fullName evidence="3">CubicO group peptidase, beta-lactamase class C family</fullName>
    </submittedName>
</protein>
<name>A0A1I0WUH0_9CELL</name>
<dbReference type="RefSeq" id="WP_203708968.1">
    <property type="nucleotide sequence ID" value="NZ_BONM01000031.1"/>
</dbReference>